<organism evidence="2 3">
    <name type="scientific">Gonium pectorale</name>
    <name type="common">Green alga</name>
    <dbReference type="NCBI Taxonomy" id="33097"/>
    <lineage>
        <taxon>Eukaryota</taxon>
        <taxon>Viridiplantae</taxon>
        <taxon>Chlorophyta</taxon>
        <taxon>core chlorophytes</taxon>
        <taxon>Chlorophyceae</taxon>
        <taxon>CS clade</taxon>
        <taxon>Chlamydomonadales</taxon>
        <taxon>Volvocaceae</taxon>
        <taxon>Gonium</taxon>
    </lineage>
</organism>
<keyword evidence="3" id="KW-1185">Reference proteome</keyword>
<proteinExistence type="predicted"/>
<feature type="compositionally biased region" description="Low complexity" evidence="1">
    <location>
        <begin position="153"/>
        <end position="163"/>
    </location>
</feature>
<name>A0A150FZW2_GONPE</name>
<feature type="region of interest" description="Disordered" evidence="1">
    <location>
        <begin position="153"/>
        <end position="175"/>
    </location>
</feature>
<dbReference type="Gene3D" id="1.25.40.10">
    <property type="entry name" value="Tetratricopeptide repeat domain"/>
    <property type="match status" value="1"/>
</dbReference>
<feature type="compositionally biased region" description="Gly residues" evidence="1">
    <location>
        <begin position="772"/>
        <end position="783"/>
    </location>
</feature>
<sequence>MVEESPAAGRCIAVCAARKHSPWTCDRTRKKNKAHLGSPEGYEALAEALEEEEELDDHEMNEQEVHVLASLHQLAIMGGAGVQDAGADGLHRAGSAPDGRRKVRGTRAGGSQVTSGFYSRLRQCALNGEGSPLAPAAGAGAAKFAASSTAGAAAGFTGSDSSGQENAPPPPAPLLFTAAEQPKCWLGLRHHSPIASAATEPLSFPHHHNASAPHRAATGVLIPAAPALASSSAAPLSTRFPAGAADQSLTAAAALAAVSRLTQSCFAGAAAGFGAAALHSAPDGSISAAAAGASAATGARALAHSLRYGGAFGAPSDAGAAHGGAVAVGGHASAPFFHRPNAVSEGSASGFGGFGGFGCFGAAATSVTAAGAGSGIGSGGHVGAAKALADSAGEMELRRLRQQPAPPAASFPSSSPVAACCHAASCPSALHAHPAAPSSTIPSSSVVAPRPLSLSSAGAASGGFGGGAASASWSFFPTAASGPALSAPLPQPAFDLAALAQSAGSVLFSAAPDGDGSVGVGGIRAPAAAAAGGLLSPVPQPQQQRSHLHHHGVGHHQNHHYNQHQHQHQQPFGSSLALGPFHSAPMPNDGALQCAAEGSPADRHMADDHNDHRPNRHNDLRDNRNNGNDVDDDEEETWLRTSQQTPDPDDPSSAGKFSAGLMRRVRDANANDELYGGIYGLYQSQDNSSGSGPRYGYGYAFRNTPTSSLKTGGSRGSLEPSPLPRLSSRLRRLRASPYGDAGSSGGRGGPPSASPTPSSSLGARCRSAGVTPGAGGGAGGGTGRRLRRRSDMFIDSGGLGSASTGFRRHHHGDDNDEDDDCSDFNVHGSPADQLFLDDGVSRHGGRGDGGPSTAAGGGSGVASRGHHQHQPNQRLSLQAPVSTGGFGAFSQQPTAAAAAAGGPLPCGAGALPAAAAGPLQRRAMLTGSLSQPALRLGPSAGGPHAAAGGEAGLGPGHGPRPQTHSGDVSAAGGGGGGGGCFLSGLMDYEDEGVEYSTPPHTPLRGVSGHHDHDHDAATAARALGGAADRCGGGGGDRAAAPPPPAAPPAPRDAAFGLLGAGGGRLFGGCEGAPPRVSFLRPAAGAAADCGADDTPALHHGGGGGSVTGGGGLRLGSSWQDGRDGGGGGGPFQWLAAETQGTVAEFNKWLGWAASRSDRGTAERLWQEMCSRGVAPDITTLNSLLRVLSRSAADPDDAQALVVEVCGRGGFSPNGTSSRLLDEICFRFEQLAAGADC</sequence>
<feature type="compositionally biased region" description="Low complexity" evidence="1">
    <location>
        <begin position="936"/>
        <end position="948"/>
    </location>
</feature>
<feature type="compositionally biased region" description="Gly residues" evidence="1">
    <location>
        <begin position="847"/>
        <end position="860"/>
    </location>
</feature>
<feature type="compositionally biased region" description="Basic residues" evidence="1">
    <location>
        <begin position="546"/>
        <end position="567"/>
    </location>
</feature>
<evidence type="ECO:0000313" key="2">
    <source>
        <dbReference type="EMBL" id="KXZ43127.1"/>
    </source>
</evidence>
<feature type="region of interest" description="Disordered" evidence="1">
    <location>
        <begin position="706"/>
        <end position="725"/>
    </location>
</feature>
<feature type="region of interest" description="Disordered" evidence="1">
    <location>
        <begin position="935"/>
        <end position="972"/>
    </location>
</feature>
<feature type="compositionally biased region" description="Basic and acidic residues" evidence="1">
    <location>
        <begin position="600"/>
        <end position="624"/>
    </location>
</feature>
<evidence type="ECO:0000256" key="1">
    <source>
        <dbReference type="SAM" id="MobiDB-lite"/>
    </source>
</evidence>
<feature type="compositionally biased region" description="Low complexity" evidence="1">
    <location>
        <begin position="1017"/>
        <end position="1029"/>
    </location>
</feature>
<dbReference type="AlphaFoldDB" id="A0A150FZW2"/>
<dbReference type="OrthoDB" id="543288at2759"/>
<dbReference type="EMBL" id="LSYV01000102">
    <property type="protein sequence ID" value="KXZ43127.1"/>
    <property type="molecule type" value="Genomic_DNA"/>
</dbReference>
<evidence type="ECO:0008006" key="4">
    <source>
        <dbReference type="Google" id="ProtNLM"/>
    </source>
</evidence>
<feature type="compositionally biased region" description="Low complexity" evidence="1">
    <location>
        <begin position="716"/>
        <end position="725"/>
    </location>
</feature>
<feature type="compositionally biased region" description="Low complexity" evidence="1">
    <location>
        <begin position="755"/>
        <end position="771"/>
    </location>
</feature>
<feature type="region of interest" description="Disordered" evidence="1">
    <location>
        <begin position="736"/>
        <end position="872"/>
    </location>
</feature>
<gene>
    <name evidence="2" type="ORF">GPECTOR_101g28</name>
</gene>
<feature type="region of interest" description="Disordered" evidence="1">
    <location>
        <begin position="533"/>
        <end position="657"/>
    </location>
</feature>
<dbReference type="InterPro" id="IPR011990">
    <property type="entry name" value="TPR-like_helical_dom_sf"/>
</dbReference>
<feature type="compositionally biased region" description="Pro residues" evidence="1">
    <location>
        <begin position="1040"/>
        <end position="1050"/>
    </location>
</feature>
<feature type="region of interest" description="Disordered" evidence="1">
    <location>
        <begin position="994"/>
        <end position="1054"/>
    </location>
</feature>
<comment type="caution">
    <text evidence="2">The sequence shown here is derived from an EMBL/GenBank/DDBJ whole genome shotgun (WGS) entry which is preliminary data.</text>
</comment>
<evidence type="ECO:0000313" key="3">
    <source>
        <dbReference type="Proteomes" id="UP000075714"/>
    </source>
</evidence>
<feature type="region of interest" description="Disordered" evidence="1">
    <location>
        <begin position="88"/>
        <end position="112"/>
    </location>
</feature>
<accession>A0A150FZW2</accession>
<protein>
    <recommendedName>
        <fullName evidence="4">Pentatricopeptide repeat-containing protein</fullName>
    </recommendedName>
</protein>
<reference evidence="3" key="1">
    <citation type="journal article" date="2016" name="Nat. Commun.">
        <title>The Gonium pectorale genome demonstrates co-option of cell cycle regulation during the evolution of multicellularity.</title>
        <authorList>
            <person name="Hanschen E.R."/>
            <person name="Marriage T.N."/>
            <person name="Ferris P.J."/>
            <person name="Hamaji T."/>
            <person name="Toyoda A."/>
            <person name="Fujiyama A."/>
            <person name="Neme R."/>
            <person name="Noguchi H."/>
            <person name="Minakuchi Y."/>
            <person name="Suzuki M."/>
            <person name="Kawai-Toyooka H."/>
            <person name="Smith D.R."/>
            <person name="Sparks H."/>
            <person name="Anderson J."/>
            <person name="Bakaric R."/>
            <person name="Luria V."/>
            <person name="Karger A."/>
            <person name="Kirschner M.W."/>
            <person name="Durand P.M."/>
            <person name="Michod R.E."/>
            <person name="Nozaki H."/>
            <person name="Olson B.J."/>
        </authorList>
    </citation>
    <scope>NUCLEOTIDE SEQUENCE [LARGE SCALE GENOMIC DNA]</scope>
    <source>
        <strain evidence="3">NIES-2863</strain>
    </source>
</reference>
<dbReference type="Proteomes" id="UP000075714">
    <property type="component" value="Unassembled WGS sequence"/>
</dbReference>